<evidence type="ECO:0000256" key="1">
    <source>
        <dbReference type="ARBA" id="ARBA00001946"/>
    </source>
</evidence>
<keyword evidence="5" id="KW-0456">Lyase</keyword>
<dbReference type="GO" id="GO:0016829">
    <property type="term" value="F:lyase activity"/>
    <property type="evidence" value="ECO:0007669"/>
    <property type="project" value="UniProtKB-KW"/>
</dbReference>
<keyword evidence="3" id="KW-0460">Magnesium</keyword>
<dbReference type="InterPro" id="IPR040442">
    <property type="entry name" value="Pyrv_kinase-like_dom_sf"/>
</dbReference>
<feature type="domain" description="HpcH/HpaI aldolase/citrate lyase" evidence="4">
    <location>
        <begin position="11"/>
        <end position="242"/>
    </location>
</feature>
<dbReference type="PANTHER" id="PTHR32308">
    <property type="entry name" value="LYASE BETA SUBUNIT, PUTATIVE (AFU_ORTHOLOGUE AFUA_4G13030)-RELATED"/>
    <property type="match status" value="1"/>
</dbReference>
<evidence type="ECO:0000259" key="4">
    <source>
        <dbReference type="Pfam" id="PF03328"/>
    </source>
</evidence>
<organism evidence="5 6">
    <name type="scientific">Williamsia phyllosphaerae</name>
    <dbReference type="NCBI Taxonomy" id="885042"/>
    <lineage>
        <taxon>Bacteria</taxon>
        <taxon>Bacillati</taxon>
        <taxon>Actinomycetota</taxon>
        <taxon>Actinomycetes</taxon>
        <taxon>Mycobacteriales</taxon>
        <taxon>Nocardiaceae</taxon>
        <taxon>Williamsia</taxon>
    </lineage>
</organism>
<reference evidence="6" key="1">
    <citation type="journal article" date="2019" name="Int. J. Syst. Evol. Microbiol.">
        <title>The Global Catalogue of Microorganisms (GCM) 10K type strain sequencing project: providing services to taxonomists for standard genome sequencing and annotation.</title>
        <authorList>
            <consortium name="The Broad Institute Genomics Platform"/>
            <consortium name="The Broad Institute Genome Sequencing Center for Infectious Disease"/>
            <person name="Wu L."/>
            <person name="Ma J."/>
        </authorList>
    </citation>
    <scope>NUCLEOTIDE SEQUENCE [LARGE SCALE GENOMIC DNA]</scope>
    <source>
        <strain evidence="6">CCM 7855</strain>
    </source>
</reference>
<protein>
    <submittedName>
        <fullName evidence="5">Citrate lyase beta chain</fullName>
    </submittedName>
</protein>
<accession>A0ABQ1V1D2</accession>
<dbReference type="InterPro" id="IPR011206">
    <property type="entry name" value="Citrate_lyase_beta/mcl1/mcl2"/>
</dbReference>
<evidence type="ECO:0000313" key="5">
    <source>
        <dbReference type="EMBL" id="GGF31085.1"/>
    </source>
</evidence>
<dbReference type="SUPFAM" id="SSF51621">
    <property type="entry name" value="Phosphoenolpyruvate/pyruvate domain"/>
    <property type="match status" value="1"/>
</dbReference>
<evidence type="ECO:0000256" key="3">
    <source>
        <dbReference type="ARBA" id="ARBA00022842"/>
    </source>
</evidence>
<keyword evidence="2" id="KW-0479">Metal-binding</keyword>
<dbReference type="RefSeq" id="WP_188490658.1">
    <property type="nucleotide sequence ID" value="NZ_BMCS01000002.1"/>
</dbReference>
<evidence type="ECO:0000313" key="6">
    <source>
        <dbReference type="Proteomes" id="UP000632454"/>
    </source>
</evidence>
<dbReference type="Proteomes" id="UP000632454">
    <property type="component" value="Unassembled WGS sequence"/>
</dbReference>
<dbReference type="PANTHER" id="PTHR32308:SF10">
    <property type="entry name" value="CITRATE LYASE SUBUNIT BETA"/>
    <property type="match status" value="1"/>
</dbReference>
<sequence length="317" mass="33413">MQTQSSPGSRRSVLAVPGSSAKMLGKARDLPADEVFCDLEDAVAPSEKETARATIVEALAHPGWGRQRRAVRVNGWSTPWTHDDLIAVVAGAGAHIDSIIVPKVRSGAEVVAIDLLLTQLETKHDLEPSAIGIQAQIEDAIALTKIDEIASASPRLESLVLGPADMAASLGMQTLTTGEQPDGYTRGDAHHHVLMSVLIAARAHGLAAIDGPYLAIDAPDAFRRNAAAVAALGFDGKWVIHPGQIDTANAAFTPRQSDYDAAENLLDAYREATSRPGGARGAVRHRGEMIDEASAAMAGKIAQKGRAAGLQREDHQT</sequence>
<proteinExistence type="predicted"/>
<dbReference type="Pfam" id="PF03328">
    <property type="entry name" value="HpcH_HpaI"/>
    <property type="match status" value="1"/>
</dbReference>
<comment type="cofactor">
    <cofactor evidence="1">
        <name>Mg(2+)</name>
        <dbReference type="ChEBI" id="CHEBI:18420"/>
    </cofactor>
</comment>
<dbReference type="InterPro" id="IPR005000">
    <property type="entry name" value="Aldolase/citrate-lyase_domain"/>
</dbReference>
<dbReference type="PIRSF" id="PIRSF015582">
    <property type="entry name" value="Cit_lyase_B"/>
    <property type="match status" value="1"/>
</dbReference>
<comment type="caution">
    <text evidence="5">The sequence shown here is derived from an EMBL/GenBank/DDBJ whole genome shotgun (WGS) entry which is preliminary data.</text>
</comment>
<gene>
    <name evidence="5" type="ORF">GCM10007298_28680</name>
</gene>
<keyword evidence="6" id="KW-1185">Reference proteome</keyword>
<name>A0ABQ1V1D2_9NOCA</name>
<dbReference type="InterPro" id="IPR015813">
    <property type="entry name" value="Pyrv/PenolPyrv_kinase-like_dom"/>
</dbReference>
<evidence type="ECO:0000256" key="2">
    <source>
        <dbReference type="ARBA" id="ARBA00022723"/>
    </source>
</evidence>
<dbReference type="Gene3D" id="3.20.20.60">
    <property type="entry name" value="Phosphoenolpyruvate-binding domains"/>
    <property type="match status" value="1"/>
</dbReference>
<dbReference type="EMBL" id="BMCS01000002">
    <property type="protein sequence ID" value="GGF31085.1"/>
    <property type="molecule type" value="Genomic_DNA"/>
</dbReference>